<dbReference type="UniPathway" id="UPA00142">
    <property type="reaction ID" value="UER00209"/>
</dbReference>
<evidence type="ECO:0000256" key="3">
    <source>
        <dbReference type="ARBA" id="ARBA00012220"/>
    </source>
</evidence>
<comment type="pathway">
    <text evidence="1 10">Sulfur metabolism; glutathione biosynthesis; glutathione from L-cysteine and L-glutamate: step 1/2.</text>
</comment>
<name>A0A8H3I1A4_9AGAM</name>
<evidence type="ECO:0000256" key="1">
    <source>
        <dbReference type="ARBA" id="ARBA00005006"/>
    </source>
</evidence>
<evidence type="ECO:0000256" key="10">
    <source>
        <dbReference type="RuleBase" id="RU367135"/>
    </source>
</evidence>
<evidence type="ECO:0000256" key="8">
    <source>
        <dbReference type="ARBA" id="ARBA00030585"/>
    </source>
</evidence>
<dbReference type="PANTHER" id="PTHR11164:SF0">
    <property type="entry name" value="GLUTAMATE--CYSTEINE LIGASE CATALYTIC SUBUNIT"/>
    <property type="match status" value="1"/>
</dbReference>
<comment type="caution">
    <text evidence="11">The sequence shown here is derived from an EMBL/GenBank/DDBJ whole genome shotgun (WGS) entry which is preliminary data.</text>
</comment>
<dbReference type="SUPFAM" id="SSF55931">
    <property type="entry name" value="Glutamine synthetase/guanido kinase"/>
    <property type="match status" value="1"/>
</dbReference>
<comment type="similarity">
    <text evidence="2 10">Belongs to the glutamate--cysteine ligase type 3 family.</text>
</comment>
<protein>
    <recommendedName>
        <fullName evidence="3 10">Glutamate--cysteine ligase</fullName>
        <ecNumber evidence="3 10">6.3.2.2</ecNumber>
    </recommendedName>
    <alternativeName>
        <fullName evidence="9 10">Gamma-ECS</fullName>
    </alternativeName>
    <alternativeName>
        <fullName evidence="8 10">Gamma-glutamylcysteine synthetase</fullName>
    </alternativeName>
</protein>
<evidence type="ECO:0000256" key="4">
    <source>
        <dbReference type="ARBA" id="ARBA00022598"/>
    </source>
</evidence>
<dbReference type="Proteomes" id="UP000663827">
    <property type="component" value="Unassembled WGS sequence"/>
</dbReference>
<organism evidence="11 12">
    <name type="scientific">Rhizoctonia solani</name>
    <dbReference type="NCBI Taxonomy" id="456999"/>
    <lineage>
        <taxon>Eukaryota</taxon>
        <taxon>Fungi</taxon>
        <taxon>Dikarya</taxon>
        <taxon>Basidiomycota</taxon>
        <taxon>Agaricomycotina</taxon>
        <taxon>Agaricomycetes</taxon>
        <taxon>Cantharellales</taxon>
        <taxon>Ceratobasidiaceae</taxon>
        <taxon>Rhizoctonia</taxon>
    </lineage>
</organism>
<dbReference type="PANTHER" id="PTHR11164">
    <property type="entry name" value="GLUTAMATE CYSTEINE LIGASE"/>
    <property type="match status" value="1"/>
</dbReference>
<gene>
    <name evidence="11" type="ORF">RDB_LOCUS92501</name>
</gene>
<keyword evidence="4 10" id="KW-0436">Ligase</keyword>
<dbReference type="GO" id="GO:0004357">
    <property type="term" value="F:glutamate-cysteine ligase activity"/>
    <property type="evidence" value="ECO:0007669"/>
    <property type="project" value="UniProtKB-UniRule"/>
</dbReference>
<dbReference type="GO" id="GO:0017109">
    <property type="term" value="C:glutamate-cysteine ligase complex"/>
    <property type="evidence" value="ECO:0007669"/>
    <property type="project" value="TreeGrafter"/>
</dbReference>
<keyword evidence="5 10" id="KW-0317">Glutathione biosynthesis</keyword>
<evidence type="ECO:0000313" key="11">
    <source>
        <dbReference type="EMBL" id="CAE7154698.1"/>
    </source>
</evidence>
<reference evidence="11" key="1">
    <citation type="submission" date="2021-01" db="EMBL/GenBank/DDBJ databases">
        <authorList>
            <person name="Kaushik A."/>
        </authorList>
    </citation>
    <scope>NUCLEOTIDE SEQUENCE</scope>
    <source>
        <strain evidence="11">AG5</strain>
    </source>
</reference>
<evidence type="ECO:0000256" key="6">
    <source>
        <dbReference type="ARBA" id="ARBA00022741"/>
    </source>
</evidence>
<keyword evidence="6 10" id="KW-0547">Nucleotide-binding</keyword>
<proteinExistence type="inferred from homology"/>
<dbReference type="AlphaFoldDB" id="A0A8H3I1A4"/>
<dbReference type="Gene3D" id="3.30.590.50">
    <property type="match status" value="1"/>
</dbReference>
<evidence type="ECO:0000256" key="7">
    <source>
        <dbReference type="ARBA" id="ARBA00022840"/>
    </source>
</evidence>
<evidence type="ECO:0000256" key="2">
    <source>
        <dbReference type="ARBA" id="ARBA00008100"/>
    </source>
</evidence>
<evidence type="ECO:0000256" key="5">
    <source>
        <dbReference type="ARBA" id="ARBA00022684"/>
    </source>
</evidence>
<dbReference type="EC" id="6.3.2.2" evidence="3 10"/>
<keyword evidence="7 10" id="KW-0067">ATP-binding</keyword>
<accession>A0A8H3I1A4</accession>
<dbReference type="GO" id="GO:0006750">
    <property type="term" value="P:glutathione biosynthetic process"/>
    <property type="evidence" value="ECO:0007669"/>
    <property type="project" value="UniProtKB-UniRule"/>
</dbReference>
<evidence type="ECO:0000313" key="12">
    <source>
        <dbReference type="Proteomes" id="UP000663827"/>
    </source>
</evidence>
<dbReference type="EMBL" id="CAJNJQ010001917">
    <property type="protein sequence ID" value="CAE7154698.1"/>
    <property type="molecule type" value="Genomic_DNA"/>
</dbReference>
<sequence>MGLPVFETPLDWEESHKHADYIREHGVTQFLNIWERQKGRKDDPFRWGDEIEYMVVSYDEEGRDARLSLRQTEILPKIQELERQLRESQPEKADSVPEFQPECNRYMLESAPGSPYNDSIESLLSVENDMRNRRKLARTYLLPNESLMTMTSFPRLGVREPFTHPETDPADGAANESLFIPECITSPNARFPSIIANVKSRRGSKIAANVPIYFDTNTPRPFTDPTIPWERGVCPEDHGEFSMPLWGGDADPC</sequence>
<evidence type="ECO:0000256" key="9">
    <source>
        <dbReference type="ARBA" id="ARBA00032122"/>
    </source>
</evidence>
<dbReference type="InterPro" id="IPR014746">
    <property type="entry name" value="Gln_synth/guanido_kin_cat_dom"/>
</dbReference>
<dbReference type="InterPro" id="IPR004308">
    <property type="entry name" value="GCS"/>
</dbReference>
<dbReference type="GO" id="GO:0005524">
    <property type="term" value="F:ATP binding"/>
    <property type="evidence" value="ECO:0007669"/>
    <property type="project" value="UniProtKB-UniRule"/>
</dbReference>
<comment type="catalytic activity">
    <reaction evidence="10">
        <text>L-cysteine + L-glutamate + ATP = gamma-L-glutamyl-L-cysteine + ADP + phosphate + H(+)</text>
        <dbReference type="Rhea" id="RHEA:13285"/>
        <dbReference type="ChEBI" id="CHEBI:15378"/>
        <dbReference type="ChEBI" id="CHEBI:29985"/>
        <dbReference type="ChEBI" id="CHEBI:30616"/>
        <dbReference type="ChEBI" id="CHEBI:35235"/>
        <dbReference type="ChEBI" id="CHEBI:43474"/>
        <dbReference type="ChEBI" id="CHEBI:58173"/>
        <dbReference type="ChEBI" id="CHEBI:456216"/>
        <dbReference type="EC" id="6.3.2.2"/>
    </reaction>
</comment>